<dbReference type="OrthoDB" id="1875751at2759"/>
<evidence type="ECO:0000256" key="1">
    <source>
        <dbReference type="ARBA" id="ARBA00022737"/>
    </source>
</evidence>
<proteinExistence type="predicted"/>
<dbReference type="Gene3D" id="3.30.70.330">
    <property type="match status" value="2"/>
</dbReference>
<keyword evidence="2 3" id="KW-0694">RNA-binding</keyword>
<dbReference type="InterPro" id="IPR012677">
    <property type="entry name" value="Nucleotide-bd_a/b_plait_sf"/>
</dbReference>
<protein>
    <recommendedName>
        <fullName evidence="5">RRM domain-containing protein</fullName>
    </recommendedName>
</protein>
<feature type="compositionally biased region" description="Polar residues" evidence="4">
    <location>
        <begin position="113"/>
        <end position="124"/>
    </location>
</feature>
<dbReference type="PANTHER" id="PTHR48032:SF12">
    <property type="entry name" value="RRM DOMAIN-CONTAINING PROTEIN"/>
    <property type="match status" value="1"/>
</dbReference>
<comment type="caution">
    <text evidence="6">The sequence shown here is derived from an EMBL/GenBank/DDBJ whole genome shotgun (WGS) entry which is preliminary data.</text>
</comment>
<dbReference type="FunFam" id="3.30.70.330:FF:000862">
    <property type="entry name" value="RNA-binding protein 1"/>
    <property type="match status" value="1"/>
</dbReference>
<feature type="domain" description="RRM" evidence="5">
    <location>
        <begin position="27"/>
        <end position="107"/>
    </location>
</feature>
<dbReference type="InterPro" id="IPR000504">
    <property type="entry name" value="RRM_dom"/>
</dbReference>
<evidence type="ECO:0000313" key="6">
    <source>
        <dbReference type="EMBL" id="KAG2639739.1"/>
    </source>
</evidence>
<feature type="region of interest" description="Disordered" evidence="4">
    <location>
        <begin position="105"/>
        <end position="150"/>
    </location>
</feature>
<evidence type="ECO:0000256" key="4">
    <source>
        <dbReference type="SAM" id="MobiDB-lite"/>
    </source>
</evidence>
<dbReference type="SMART" id="SM00360">
    <property type="entry name" value="RRM"/>
    <property type="match status" value="2"/>
</dbReference>
<feature type="domain" description="RRM" evidence="5">
    <location>
        <begin position="155"/>
        <end position="234"/>
    </location>
</feature>
<evidence type="ECO:0000313" key="7">
    <source>
        <dbReference type="Proteomes" id="UP000823388"/>
    </source>
</evidence>
<evidence type="ECO:0000256" key="2">
    <source>
        <dbReference type="ARBA" id="ARBA00022884"/>
    </source>
</evidence>
<dbReference type="SUPFAM" id="SSF54928">
    <property type="entry name" value="RNA-binding domain, RBD"/>
    <property type="match status" value="2"/>
</dbReference>
<reference evidence="6 7" key="1">
    <citation type="submission" date="2020-05" db="EMBL/GenBank/DDBJ databases">
        <title>WGS assembly of Panicum virgatum.</title>
        <authorList>
            <person name="Lovell J.T."/>
            <person name="Jenkins J."/>
            <person name="Shu S."/>
            <person name="Juenger T.E."/>
            <person name="Schmutz J."/>
        </authorList>
    </citation>
    <scope>NUCLEOTIDE SEQUENCE [LARGE SCALE GENOMIC DNA]</scope>
    <source>
        <strain evidence="7">cv. AP13</strain>
    </source>
</reference>
<dbReference type="GO" id="GO:0006417">
    <property type="term" value="P:regulation of translation"/>
    <property type="evidence" value="ECO:0007669"/>
    <property type="project" value="TreeGrafter"/>
</dbReference>
<dbReference type="InterPro" id="IPR035979">
    <property type="entry name" value="RBD_domain_sf"/>
</dbReference>
<sequence length="388" mass="41909">MAAAAATALRAAGPAAGEEEAPAGESRKLFVGGIPSAAQEAELRAHFARFGEVRAAVVMRDRETGHGRGFGFVEFEDEAAAAAALGDGDRPRHFICGRMVDVKRARTRAPRNQGEQNSQPQQPETGRGQGHQDNRQLPAGNGTADSSNNVSYDSKKVFIGGLRDNITEEEFKAYFETFGTVTDVVVIYDSLTSRSRGFGFVTFDSEEAVGKVMRQSFHNLNGTKVEAKIAIPKDDQYYRNGRGRGARPFGGRGPAGYEGSAYQPYNARFGLYNGYMPQPVPAQPYFPAPYFAVGGYPYGSGYPSQGVMTNVPGMMSRRVPPAYGTYPQMYPGFNFVYRAGYGGAATSFQQGINGGSDNKKDQINVDMQQVDSTASVATMLEHMKLGSQ</sequence>
<dbReference type="PROSITE" id="PS50102">
    <property type="entry name" value="RRM"/>
    <property type="match status" value="2"/>
</dbReference>
<name>A0A8T0W8Y9_PANVG</name>
<dbReference type="Proteomes" id="UP000823388">
    <property type="component" value="Chromosome 2K"/>
</dbReference>
<dbReference type="GO" id="GO:0003729">
    <property type="term" value="F:mRNA binding"/>
    <property type="evidence" value="ECO:0007669"/>
    <property type="project" value="TreeGrafter"/>
</dbReference>
<evidence type="ECO:0000256" key="3">
    <source>
        <dbReference type="PROSITE-ProRule" id="PRU00176"/>
    </source>
</evidence>
<evidence type="ECO:0000259" key="5">
    <source>
        <dbReference type="PROSITE" id="PS50102"/>
    </source>
</evidence>
<dbReference type="EMBL" id="CM029039">
    <property type="protein sequence ID" value="KAG2639739.1"/>
    <property type="molecule type" value="Genomic_DNA"/>
</dbReference>
<keyword evidence="1" id="KW-0677">Repeat</keyword>
<dbReference type="FunFam" id="3.30.70.330:FF:000923">
    <property type="entry name" value="RNA-binding protein 1"/>
    <property type="match status" value="1"/>
</dbReference>
<dbReference type="Pfam" id="PF00076">
    <property type="entry name" value="RRM_1"/>
    <property type="match status" value="2"/>
</dbReference>
<organism evidence="6 7">
    <name type="scientific">Panicum virgatum</name>
    <name type="common">Blackwell switchgrass</name>
    <dbReference type="NCBI Taxonomy" id="38727"/>
    <lineage>
        <taxon>Eukaryota</taxon>
        <taxon>Viridiplantae</taxon>
        <taxon>Streptophyta</taxon>
        <taxon>Embryophyta</taxon>
        <taxon>Tracheophyta</taxon>
        <taxon>Spermatophyta</taxon>
        <taxon>Magnoliopsida</taxon>
        <taxon>Liliopsida</taxon>
        <taxon>Poales</taxon>
        <taxon>Poaceae</taxon>
        <taxon>PACMAD clade</taxon>
        <taxon>Panicoideae</taxon>
        <taxon>Panicodae</taxon>
        <taxon>Paniceae</taxon>
        <taxon>Panicinae</taxon>
        <taxon>Panicum</taxon>
        <taxon>Panicum sect. Hiantes</taxon>
    </lineage>
</organism>
<keyword evidence="7" id="KW-1185">Reference proteome</keyword>
<dbReference type="AlphaFoldDB" id="A0A8T0W8Y9"/>
<gene>
    <name evidence="6" type="ORF">PVAP13_2KG042800</name>
</gene>
<dbReference type="PANTHER" id="PTHR48032">
    <property type="entry name" value="RNA-BINDING PROTEIN MUSASHI HOMOLOG RBP6"/>
    <property type="match status" value="1"/>
</dbReference>
<accession>A0A8T0W8Y9</accession>